<evidence type="ECO:0000313" key="2">
    <source>
        <dbReference type="Proteomes" id="UP000494163"/>
    </source>
</evidence>
<reference evidence="1 2" key="1">
    <citation type="submission" date="2015-08" db="EMBL/GenBank/DDBJ databases">
        <title>Ancestral chromatin configuration constrains chromatin evolution on differentiating sex chromosomes in Drosophila.</title>
        <authorList>
            <person name="Zhou Q."/>
            <person name="Bachtrog D."/>
        </authorList>
    </citation>
    <scope>NUCLEOTIDE SEQUENCE [LARGE SCALE GENOMIC DNA]</scope>
    <source>
        <tissue evidence="1">Whole larvae</tissue>
    </source>
</reference>
<dbReference type="EMBL" id="CP012526">
    <property type="protein sequence ID" value="ALC47501.1"/>
    <property type="molecule type" value="Genomic_DNA"/>
</dbReference>
<organism evidence="1 2">
    <name type="scientific">Drosophila busckii</name>
    <name type="common">Fruit fly</name>
    <dbReference type="NCBI Taxonomy" id="30019"/>
    <lineage>
        <taxon>Eukaryota</taxon>
        <taxon>Metazoa</taxon>
        <taxon>Ecdysozoa</taxon>
        <taxon>Arthropoda</taxon>
        <taxon>Hexapoda</taxon>
        <taxon>Insecta</taxon>
        <taxon>Pterygota</taxon>
        <taxon>Neoptera</taxon>
        <taxon>Endopterygota</taxon>
        <taxon>Diptera</taxon>
        <taxon>Brachycera</taxon>
        <taxon>Muscomorpha</taxon>
        <taxon>Ephydroidea</taxon>
        <taxon>Drosophilidae</taxon>
        <taxon>Drosophila</taxon>
    </lineage>
</organism>
<protein>
    <submittedName>
        <fullName evidence="1">Maker234</fullName>
    </submittedName>
</protein>
<dbReference type="Proteomes" id="UP000494163">
    <property type="component" value="Chromosome 3R"/>
</dbReference>
<name>A0A0M4EQY7_DROBS</name>
<sequence>MRRQLRLQPTMPMCLQKWTKGQMLCQQAVAELHNCKNLHQRL</sequence>
<dbReference type="AlphaFoldDB" id="A0A0M4EQY7"/>
<gene>
    <name evidence="1" type="ORF">Dbus_chr3Rg2251</name>
</gene>
<keyword evidence="2" id="KW-1185">Reference proteome</keyword>
<evidence type="ECO:0000313" key="1">
    <source>
        <dbReference type="EMBL" id="ALC47501.1"/>
    </source>
</evidence>
<proteinExistence type="predicted"/>
<accession>A0A0M4EQY7</accession>